<feature type="compositionally biased region" description="Low complexity" evidence="7">
    <location>
        <begin position="1208"/>
        <end position="1224"/>
    </location>
</feature>
<dbReference type="EC" id="2.7.7.42" evidence="10"/>
<feature type="domain" description="Glutamate-ammonia ligase adenylyltransferase repeated" evidence="8">
    <location>
        <begin position="675"/>
        <end position="937"/>
    </location>
</feature>
<gene>
    <name evidence="10" type="primary">glnE</name>
    <name evidence="10" type="ORF">NCTC11923_02052</name>
</gene>
<evidence type="ECO:0000256" key="3">
    <source>
        <dbReference type="ARBA" id="ARBA00022741"/>
    </source>
</evidence>
<keyword evidence="11" id="KW-1185">Reference proteome</keyword>
<evidence type="ECO:0000256" key="2">
    <source>
        <dbReference type="ARBA" id="ARBA00022695"/>
    </source>
</evidence>
<sequence>MAVEHQDDEPPRPAGQAPAGARRSSPRARLFRAGFADTDRAASLLTDPDLRALLGQRPGPGDPVQALITDLSQCADPDLGLLTLVRLAQACRQETPHGPRPAALLASLMATATDRAAQAAQDSPHAGADLQANDGDDPGARAQHWRRLLAVIGYSQALGDFLVSHPWRITALSPANAWEASGRGEAHRMLIQAARQALEAPEDQEPAAPTVTEARNGAEPRIARATAALRCAYRDRLAAVVADDLLSGDPVEHMATVGERMTRLADAALEAALLIARAAVGPRAQEVELAIIAMGKTGAGELNYISDIDVVYVVAPTDPQAGLTEERIVATGTLIATELARITSATGPEPALWPLDTALRPEGKDGALVRTLESHLSYYQRWAESWEFQALLKARPAAGSAELGAAYSQAITPLVWQASSRENFVEDARAMRQRVERASERAGTDRRIKLGPGGLRDVEFTVQLLQLVHGRGDPALRAPATLEALRALSDGGYVSRQDAAALADCYKALRVLEHRAQLHRLRRTHELPSRPEDLRRIGRSLHRSLADAPSLWTVFRELRRRVRALHEEIYYRPLLGAAASLSADEMALSPQAARERLQAVGYLDAEGALRHIQALTEGVSRRAAIQRQLLPVIIGWIGQGADPDAGLLSFRKLSETIGGSHWYLAMLRDSPVAAQRLCQVLSGSHWATERLTEFPESIAWLDDDAELAPRTPEALAEEIASVLRRRPLDATEATALEAQALEAVQAVVRVRAREEVRALLADCLDGIDPRRTAAILTSATDAVLAGALSVATALVAAQRSGQDPDGHPAQDPQDPQGPLARHAIIAMGRLGGAETSYASDADVLFVHEPAPGVEEGRAAGEAEAVARTTVRLLAAARPHPLEVDADLRPEGRQGAMSRSLQAYADYYGRWAQVWERQALLRARACAGDPGLGRRFEALINPLRWAPQGLSRDELREIRRIKARVETERLPRGIAPARHLKLGPGGLSDVEWSAQILQLRHAGQHEGLRTTSTLETLRAAVSAGLLSAEEGGALAAAWVMASRLRAAIVLGTARTSAPRNQVLPDAIREIRLVGRLIGLSAGRERELEDLYRRSARHARSAAEHLIFGAEAADADASGEEDEALAVPAREPISRAALRDEEAVPQARSRRSAAGRRSAVPGRPGPDSDRGSRPAADAGERPDEAGSSGEARGQQRHSAGSPGGTGAPGGQARRPAPGGARRGGAARPRRRREGPYPWS</sequence>
<dbReference type="Gene3D" id="1.20.120.1510">
    <property type="match status" value="1"/>
</dbReference>
<dbReference type="Gene3D" id="3.30.460.10">
    <property type="entry name" value="Beta Polymerase, domain 2"/>
    <property type="match status" value="2"/>
</dbReference>
<feature type="region of interest" description="Disordered" evidence="7">
    <location>
        <begin position="798"/>
        <end position="818"/>
    </location>
</feature>
<dbReference type="Pfam" id="PF08335">
    <property type="entry name" value="GlnD_UR_UTase"/>
    <property type="match status" value="2"/>
</dbReference>
<feature type="domain" description="PII-uridylyltransferase/Glutamine-synthetase adenylyltransferase" evidence="9">
    <location>
        <begin position="429"/>
        <end position="569"/>
    </location>
</feature>
<dbReference type="InterPro" id="IPR043519">
    <property type="entry name" value="NT_sf"/>
</dbReference>
<keyword evidence="6" id="KW-0511">Multifunctional enzyme</keyword>
<dbReference type="GO" id="GO:0016874">
    <property type="term" value="F:ligase activity"/>
    <property type="evidence" value="ECO:0007669"/>
    <property type="project" value="UniProtKB-KW"/>
</dbReference>
<dbReference type="SUPFAM" id="SSF81301">
    <property type="entry name" value="Nucleotidyltransferase"/>
    <property type="match status" value="2"/>
</dbReference>
<dbReference type="EMBL" id="LR134363">
    <property type="protein sequence ID" value="VEG75390.1"/>
    <property type="molecule type" value="Genomic_DNA"/>
</dbReference>
<feature type="compositionally biased region" description="Acidic residues" evidence="7">
    <location>
        <begin position="1111"/>
        <end position="1122"/>
    </location>
</feature>
<keyword evidence="5" id="KW-0460">Magnesium</keyword>
<reference evidence="10 11" key="1">
    <citation type="submission" date="2018-12" db="EMBL/GenBank/DDBJ databases">
        <authorList>
            <consortium name="Pathogen Informatics"/>
        </authorList>
    </citation>
    <scope>NUCLEOTIDE SEQUENCE [LARGE SCALE GENOMIC DNA]</scope>
    <source>
        <strain evidence="10 11">NCTC11923</strain>
    </source>
</reference>
<evidence type="ECO:0000313" key="10">
    <source>
        <dbReference type="EMBL" id="VEG75390.1"/>
    </source>
</evidence>
<dbReference type="Pfam" id="PF03710">
    <property type="entry name" value="GlnE"/>
    <property type="match status" value="2"/>
</dbReference>
<dbReference type="GO" id="GO:0005524">
    <property type="term" value="F:ATP binding"/>
    <property type="evidence" value="ECO:0007669"/>
    <property type="project" value="UniProtKB-KW"/>
</dbReference>
<feature type="region of interest" description="Disordered" evidence="7">
    <location>
        <begin position="1111"/>
        <end position="1237"/>
    </location>
</feature>
<keyword evidence="10" id="KW-0436">Ligase</keyword>
<dbReference type="InterPro" id="IPR023057">
    <property type="entry name" value="GlnE"/>
</dbReference>
<feature type="compositionally biased region" description="Basic and acidic residues" evidence="7">
    <location>
        <begin position="1"/>
        <end position="11"/>
    </location>
</feature>
<dbReference type="InterPro" id="IPR013546">
    <property type="entry name" value="PII_UdlTrfase/GS_AdlTrfase"/>
</dbReference>
<evidence type="ECO:0000256" key="6">
    <source>
        <dbReference type="ARBA" id="ARBA00023268"/>
    </source>
</evidence>
<evidence type="ECO:0000313" key="11">
    <source>
        <dbReference type="Proteomes" id="UP000276899"/>
    </source>
</evidence>
<dbReference type="GO" id="GO:0005829">
    <property type="term" value="C:cytosol"/>
    <property type="evidence" value="ECO:0007669"/>
    <property type="project" value="TreeGrafter"/>
</dbReference>
<keyword evidence="2 10" id="KW-0548">Nucleotidyltransferase</keyword>
<feature type="compositionally biased region" description="Basic and acidic residues" evidence="7">
    <location>
        <begin position="1164"/>
        <end position="1182"/>
    </location>
</feature>
<dbReference type="GO" id="GO:0008882">
    <property type="term" value="F:[glutamate-ammonia-ligase] adenylyltransferase activity"/>
    <property type="evidence" value="ECO:0007669"/>
    <property type="project" value="UniProtKB-EC"/>
</dbReference>
<dbReference type="KEGG" id="asla:NCTC11923_02052"/>
<feature type="domain" description="Glutamate-ammonia ligase adenylyltransferase repeated" evidence="8">
    <location>
        <begin position="192"/>
        <end position="407"/>
    </location>
</feature>
<proteinExistence type="predicted"/>
<evidence type="ECO:0000256" key="4">
    <source>
        <dbReference type="ARBA" id="ARBA00022840"/>
    </source>
</evidence>
<dbReference type="AlphaFoldDB" id="A0A3S4SLA7"/>
<name>A0A3S4SLA7_9ACTO</name>
<evidence type="ECO:0000256" key="7">
    <source>
        <dbReference type="SAM" id="MobiDB-lite"/>
    </source>
</evidence>
<feature type="compositionally biased region" description="Low complexity" evidence="7">
    <location>
        <begin position="14"/>
        <end position="23"/>
    </location>
</feature>
<feature type="domain" description="PII-uridylyltransferase/Glutamine-synthetase adenylyltransferase" evidence="9">
    <location>
        <begin position="975"/>
        <end position="1102"/>
    </location>
</feature>
<keyword evidence="3" id="KW-0547">Nucleotide-binding</keyword>
<dbReference type="InterPro" id="IPR005190">
    <property type="entry name" value="GlnE_rpt_dom"/>
</dbReference>
<keyword evidence="1 10" id="KW-0808">Transferase</keyword>
<evidence type="ECO:0000259" key="8">
    <source>
        <dbReference type="Pfam" id="PF03710"/>
    </source>
</evidence>
<dbReference type="NCBIfam" id="NF010707">
    <property type="entry name" value="PRK14109.1"/>
    <property type="match status" value="1"/>
</dbReference>
<evidence type="ECO:0000256" key="1">
    <source>
        <dbReference type="ARBA" id="ARBA00022679"/>
    </source>
</evidence>
<keyword evidence="4" id="KW-0067">ATP-binding</keyword>
<dbReference type="CDD" id="cd05401">
    <property type="entry name" value="NT_GlnE_GlnD_like"/>
    <property type="match status" value="2"/>
</dbReference>
<dbReference type="PANTHER" id="PTHR30621">
    <property type="entry name" value="GLUTAMINE SYNTHETASE ADENYLYLTRANSFERASE"/>
    <property type="match status" value="1"/>
</dbReference>
<feature type="region of interest" description="Disordered" evidence="7">
    <location>
        <begin position="115"/>
        <end position="139"/>
    </location>
</feature>
<evidence type="ECO:0000256" key="5">
    <source>
        <dbReference type="ARBA" id="ARBA00022842"/>
    </source>
</evidence>
<dbReference type="STRING" id="1278298.GCA_000428685_00486"/>
<organism evidence="10 11">
    <name type="scientific">Actinomyces slackii</name>
    <dbReference type="NCBI Taxonomy" id="52774"/>
    <lineage>
        <taxon>Bacteria</taxon>
        <taxon>Bacillati</taxon>
        <taxon>Actinomycetota</taxon>
        <taxon>Actinomycetes</taxon>
        <taxon>Actinomycetales</taxon>
        <taxon>Actinomycetaceae</taxon>
        <taxon>Actinomyces</taxon>
    </lineage>
</organism>
<dbReference type="GO" id="GO:0000820">
    <property type="term" value="P:regulation of glutamine family amino acid metabolic process"/>
    <property type="evidence" value="ECO:0007669"/>
    <property type="project" value="TreeGrafter"/>
</dbReference>
<dbReference type="SUPFAM" id="SSF81593">
    <property type="entry name" value="Nucleotidyltransferase substrate binding subunit/domain"/>
    <property type="match status" value="2"/>
</dbReference>
<dbReference type="Proteomes" id="UP000276899">
    <property type="component" value="Chromosome"/>
</dbReference>
<feature type="region of interest" description="Disordered" evidence="7">
    <location>
        <begin position="1"/>
        <end position="27"/>
    </location>
</feature>
<dbReference type="Gene3D" id="1.20.120.330">
    <property type="entry name" value="Nucleotidyltransferases domain 2"/>
    <property type="match status" value="2"/>
</dbReference>
<accession>A0A3S4SLA7</accession>
<evidence type="ECO:0000259" key="9">
    <source>
        <dbReference type="Pfam" id="PF08335"/>
    </source>
</evidence>
<protein>
    <submittedName>
        <fullName evidence="10">Glutamate-ammonia-ligase adenylyltransferase</fullName>
        <ecNumber evidence="10">2.7.7.42</ecNumber>
    </submittedName>
</protein>
<dbReference type="PANTHER" id="PTHR30621:SF0">
    <property type="entry name" value="BIFUNCTIONAL GLUTAMINE SYNTHETASE ADENYLYLTRANSFERASE_ADENYLYL-REMOVING ENZYME"/>
    <property type="match status" value="1"/>
</dbReference>